<dbReference type="Pfam" id="PF13927">
    <property type="entry name" value="Ig_3"/>
    <property type="match status" value="2"/>
</dbReference>
<dbReference type="CDD" id="cd00096">
    <property type="entry name" value="Ig"/>
    <property type="match status" value="1"/>
</dbReference>
<feature type="domain" description="Ig-like" evidence="6">
    <location>
        <begin position="98"/>
        <end position="174"/>
    </location>
</feature>
<dbReference type="PROSITE" id="PS50835">
    <property type="entry name" value="IG_LIKE"/>
    <property type="match status" value="2"/>
</dbReference>
<dbReference type="SMART" id="SM00409">
    <property type="entry name" value="IG"/>
    <property type="match status" value="2"/>
</dbReference>
<evidence type="ECO:0000256" key="4">
    <source>
        <dbReference type="ARBA" id="ARBA00023319"/>
    </source>
</evidence>
<gene>
    <name evidence="7" type="ORF">RIMI_LOCUS3402962</name>
</gene>
<dbReference type="Gene3D" id="2.60.40.10">
    <property type="entry name" value="Immunoglobulins"/>
    <property type="match status" value="2"/>
</dbReference>
<organism evidence="7 8">
    <name type="scientific">Ranitomeya imitator</name>
    <name type="common">mimic poison frog</name>
    <dbReference type="NCBI Taxonomy" id="111125"/>
    <lineage>
        <taxon>Eukaryota</taxon>
        <taxon>Metazoa</taxon>
        <taxon>Chordata</taxon>
        <taxon>Craniata</taxon>
        <taxon>Vertebrata</taxon>
        <taxon>Euteleostomi</taxon>
        <taxon>Amphibia</taxon>
        <taxon>Batrachia</taxon>
        <taxon>Anura</taxon>
        <taxon>Neobatrachia</taxon>
        <taxon>Hyloidea</taxon>
        <taxon>Dendrobatidae</taxon>
        <taxon>Dendrobatinae</taxon>
        <taxon>Ranitomeya</taxon>
    </lineage>
</organism>
<dbReference type="InterPro" id="IPR036179">
    <property type="entry name" value="Ig-like_dom_sf"/>
</dbReference>
<dbReference type="InterPro" id="IPR003598">
    <property type="entry name" value="Ig_sub2"/>
</dbReference>
<evidence type="ECO:0000313" key="7">
    <source>
        <dbReference type="EMBL" id="CAJ0928379.1"/>
    </source>
</evidence>
<evidence type="ECO:0000313" key="8">
    <source>
        <dbReference type="Proteomes" id="UP001176940"/>
    </source>
</evidence>
<evidence type="ECO:0000256" key="5">
    <source>
        <dbReference type="SAM" id="MobiDB-lite"/>
    </source>
</evidence>
<evidence type="ECO:0000259" key="6">
    <source>
        <dbReference type="PROSITE" id="PS50835"/>
    </source>
</evidence>
<keyword evidence="3" id="KW-0325">Glycoprotein</keyword>
<dbReference type="InterPro" id="IPR052598">
    <property type="entry name" value="IgSF_CEA-related"/>
</dbReference>
<dbReference type="InterPro" id="IPR013783">
    <property type="entry name" value="Ig-like_fold"/>
</dbReference>
<dbReference type="PANTHER" id="PTHR44337">
    <property type="entry name" value="CARCINOEMBRYONIC ANTIGEN-RELATED CELL ADHESION MOLECULE 8"/>
    <property type="match status" value="1"/>
</dbReference>
<dbReference type="Proteomes" id="UP001176940">
    <property type="component" value="Unassembled WGS sequence"/>
</dbReference>
<sequence>MMSLQTEPVTKPRITAPTAQPKENESFALTCNTVHATTIRWTRNGASVPSGAKLSGDNKTLTFSNVKRGDAGEYRCEARNLVSTNMSDPYTLTVAYGPDKAQIEGAAFVRPGSSITLTCSADSVPTPEYQWKRNSTDIQEKTSKYTISKAAPEDEGLYTCVVKNPVTLRTFLLTL</sequence>
<feature type="region of interest" description="Disordered" evidence="5">
    <location>
        <begin position="1"/>
        <end position="21"/>
    </location>
</feature>
<keyword evidence="2" id="KW-1015">Disulfide bond</keyword>
<keyword evidence="4" id="KW-0393">Immunoglobulin domain</keyword>
<dbReference type="InterPro" id="IPR007110">
    <property type="entry name" value="Ig-like_dom"/>
</dbReference>
<evidence type="ECO:0000256" key="3">
    <source>
        <dbReference type="ARBA" id="ARBA00023180"/>
    </source>
</evidence>
<dbReference type="InterPro" id="IPR003599">
    <property type="entry name" value="Ig_sub"/>
</dbReference>
<feature type="domain" description="Ig-like" evidence="6">
    <location>
        <begin position="12"/>
        <end position="93"/>
    </location>
</feature>
<evidence type="ECO:0000256" key="2">
    <source>
        <dbReference type="ARBA" id="ARBA00023157"/>
    </source>
</evidence>
<keyword evidence="8" id="KW-1185">Reference proteome</keyword>
<accession>A0ABN9L1C6</accession>
<dbReference type="PANTHER" id="PTHR44337:SF20">
    <property type="entry name" value="CARCINOEMBRYONIC ANTIGEN-RELATED CELL ADHESION MOLECULE 5-RELATED"/>
    <property type="match status" value="1"/>
</dbReference>
<keyword evidence="1" id="KW-0732">Signal</keyword>
<proteinExistence type="predicted"/>
<name>A0ABN9L1C6_9NEOB</name>
<dbReference type="SUPFAM" id="SSF48726">
    <property type="entry name" value="Immunoglobulin"/>
    <property type="match status" value="2"/>
</dbReference>
<reference evidence="7" key="1">
    <citation type="submission" date="2023-07" db="EMBL/GenBank/DDBJ databases">
        <authorList>
            <person name="Stuckert A."/>
        </authorList>
    </citation>
    <scope>NUCLEOTIDE SEQUENCE</scope>
</reference>
<protein>
    <recommendedName>
        <fullName evidence="6">Ig-like domain-containing protein</fullName>
    </recommendedName>
</protein>
<dbReference type="EMBL" id="CAUEEQ010005102">
    <property type="protein sequence ID" value="CAJ0928379.1"/>
    <property type="molecule type" value="Genomic_DNA"/>
</dbReference>
<dbReference type="SMART" id="SM00408">
    <property type="entry name" value="IGc2"/>
    <property type="match status" value="2"/>
</dbReference>
<comment type="caution">
    <text evidence="7">The sequence shown here is derived from an EMBL/GenBank/DDBJ whole genome shotgun (WGS) entry which is preliminary data.</text>
</comment>
<evidence type="ECO:0000256" key="1">
    <source>
        <dbReference type="ARBA" id="ARBA00022729"/>
    </source>
</evidence>